<accession>A0A0J7K0A1</accession>
<dbReference type="Proteomes" id="UP000036403">
    <property type="component" value="Unassembled WGS sequence"/>
</dbReference>
<dbReference type="STRING" id="67767.A0A0J7K0A1"/>
<gene>
    <name evidence="2" type="ORF">RF55_18893</name>
</gene>
<dbReference type="PaxDb" id="67767-A0A0J7K0A1"/>
<name>A0A0J7K0A1_LASNI</name>
<reference evidence="2 3" key="1">
    <citation type="submission" date="2015-04" db="EMBL/GenBank/DDBJ databases">
        <title>Lasius niger genome sequencing.</title>
        <authorList>
            <person name="Konorov E.A."/>
            <person name="Nikitin M.A."/>
            <person name="Kirill M.V."/>
            <person name="Chang P."/>
        </authorList>
    </citation>
    <scope>NUCLEOTIDE SEQUENCE [LARGE SCALE GENOMIC DNA]</scope>
    <source>
        <tissue evidence="2">Whole</tissue>
    </source>
</reference>
<organism evidence="2 3">
    <name type="scientific">Lasius niger</name>
    <name type="common">Black garden ant</name>
    <dbReference type="NCBI Taxonomy" id="67767"/>
    <lineage>
        <taxon>Eukaryota</taxon>
        <taxon>Metazoa</taxon>
        <taxon>Ecdysozoa</taxon>
        <taxon>Arthropoda</taxon>
        <taxon>Hexapoda</taxon>
        <taxon>Insecta</taxon>
        <taxon>Pterygota</taxon>
        <taxon>Neoptera</taxon>
        <taxon>Endopterygota</taxon>
        <taxon>Hymenoptera</taxon>
        <taxon>Apocrita</taxon>
        <taxon>Aculeata</taxon>
        <taxon>Formicoidea</taxon>
        <taxon>Formicidae</taxon>
        <taxon>Formicinae</taxon>
        <taxon>Lasius</taxon>
        <taxon>Lasius</taxon>
    </lineage>
</organism>
<feature type="region of interest" description="Disordered" evidence="1">
    <location>
        <begin position="96"/>
        <end position="120"/>
    </location>
</feature>
<proteinExistence type="predicted"/>
<evidence type="ECO:0000313" key="3">
    <source>
        <dbReference type="Proteomes" id="UP000036403"/>
    </source>
</evidence>
<evidence type="ECO:0000256" key="1">
    <source>
        <dbReference type="SAM" id="MobiDB-lite"/>
    </source>
</evidence>
<keyword evidence="3" id="KW-1185">Reference proteome</keyword>
<evidence type="ECO:0000313" key="2">
    <source>
        <dbReference type="EMBL" id="KMQ83873.1"/>
    </source>
</evidence>
<dbReference type="OrthoDB" id="70874at2759"/>
<sequence>MVTQLAGKPIVLASGNKNVGVAVSTSGGNVVLGKQSTSQPQQQQQQQQAQQPIILPSQLLNIKTLHGLKVIPTPTGLKATSGAVYARVIAPTTIASTQAMPNQQQTLQTQSPRNTSYNTP</sequence>
<protein>
    <submittedName>
        <fullName evidence="2">Nuclear factor-like kappa-b-binding protein</fullName>
    </submittedName>
</protein>
<dbReference type="EMBL" id="LBMM01018121">
    <property type="protein sequence ID" value="KMQ83873.1"/>
    <property type="molecule type" value="Genomic_DNA"/>
</dbReference>
<comment type="caution">
    <text evidence="2">The sequence shown here is derived from an EMBL/GenBank/DDBJ whole genome shotgun (WGS) entry which is preliminary data.</text>
</comment>
<dbReference type="AlphaFoldDB" id="A0A0J7K0A1"/>